<reference evidence="3" key="1">
    <citation type="submission" date="2022-10" db="EMBL/GenBank/DDBJ databases">
        <title>Genome assembly of Pristionchus species.</title>
        <authorList>
            <person name="Yoshida K."/>
            <person name="Sommer R.J."/>
        </authorList>
    </citation>
    <scope>NUCLEOTIDE SEQUENCE [LARGE SCALE GENOMIC DNA]</scope>
    <source>
        <strain evidence="3">RS5460</strain>
    </source>
</reference>
<feature type="domain" description="Superoxide dismutase copper/zinc binding" evidence="1">
    <location>
        <begin position="2"/>
        <end position="59"/>
    </location>
</feature>
<dbReference type="InterPro" id="IPR036423">
    <property type="entry name" value="SOD-like_Cu/Zn_dom_sf"/>
</dbReference>
<dbReference type="InterPro" id="IPR001424">
    <property type="entry name" value="SOD_Cu_Zn_dom"/>
</dbReference>
<dbReference type="InterPro" id="IPR024134">
    <property type="entry name" value="SOD_Cu/Zn_/chaperone"/>
</dbReference>
<accession>A0AAN5BYX6</accession>
<dbReference type="Pfam" id="PF00080">
    <property type="entry name" value="Sod_Cu"/>
    <property type="match status" value="1"/>
</dbReference>
<comment type="caution">
    <text evidence="2">The sequence shown here is derived from an EMBL/GenBank/DDBJ whole genome shotgun (WGS) entry which is preliminary data.</text>
</comment>
<evidence type="ECO:0000313" key="2">
    <source>
        <dbReference type="EMBL" id="GMR30408.1"/>
    </source>
</evidence>
<dbReference type="AlphaFoldDB" id="A0AAN5BYX6"/>
<organism evidence="2 3">
    <name type="scientific">Pristionchus mayeri</name>
    <dbReference type="NCBI Taxonomy" id="1317129"/>
    <lineage>
        <taxon>Eukaryota</taxon>
        <taxon>Metazoa</taxon>
        <taxon>Ecdysozoa</taxon>
        <taxon>Nematoda</taxon>
        <taxon>Chromadorea</taxon>
        <taxon>Rhabditida</taxon>
        <taxon>Rhabditina</taxon>
        <taxon>Diplogasteromorpha</taxon>
        <taxon>Diplogasteroidea</taxon>
        <taxon>Neodiplogasteridae</taxon>
        <taxon>Pristionchus</taxon>
    </lineage>
</organism>
<sequence length="85" mass="8735">ANGIVDISNSDTYLSLNGLYSIIGRALVVHEKEDDLGLGGDEASKQNGNAGARVACGVIAIMEDNGNSVSLLSVTSPLVLTLAYL</sequence>
<name>A0AAN5BYX6_9BILA</name>
<gene>
    <name evidence="2" type="ORF">PMAYCL1PPCAC_00603</name>
</gene>
<dbReference type="Gene3D" id="2.60.40.200">
    <property type="entry name" value="Superoxide dismutase, copper/zinc binding domain"/>
    <property type="match status" value="1"/>
</dbReference>
<dbReference type="PANTHER" id="PTHR10003">
    <property type="entry name" value="SUPEROXIDE DISMUTASE CU-ZN -RELATED"/>
    <property type="match status" value="1"/>
</dbReference>
<dbReference type="PROSITE" id="PS00332">
    <property type="entry name" value="SOD_CU_ZN_2"/>
    <property type="match status" value="1"/>
</dbReference>
<dbReference type="GO" id="GO:0005507">
    <property type="term" value="F:copper ion binding"/>
    <property type="evidence" value="ECO:0007669"/>
    <property type="project" value="InterPro"/>
</dbReference>
<dbReference type="EMBL" id="BTRK01000001">
    <property type="protein sequence ID" value="GMR30408.1"/>
    <property type="molecule type" value="Genomic_DNA"/>
</dbReference>
<keyword evidence="3" id="KW-1185">Reference proteome</keyword>
<evidence type="ECO:0000313" key="3">
    <source>
        <dbReference type="Proteomes" id="UP001328107"/>
    </source>
</evidence>
<dbReference type="GO" id="GO:0006801">
    <property type="term" value="P:superoxide metabolic process"/>
    <property type="evidence" value="ECO:0007669"/>
    <property type="project" value="InterPro"/>
</dbReference>
<proteinExistence type="predicted"/>
<feature type="non-terminal residue" evidence="2">
    <location>
        <position position="85"/>
    </location>
</feature>
<dbReference type="SUPFAM" id="SSF49329">
    <property type="entry name" value="Cu,Zn superoxide dismutase-like"/>
    <property type="match status" value="1"/>
</dbReference>
<dbReference type="PRINTS" id="PR00068">
    <property type="entry name" value="CUZNDISMTASE"/>
</dbReference>
<protein>
    <recommendedName>
        <fullName evidence="1">Superoxide dismutase copper/zinc binding domain-containing protein</fullName>
    </recommendedName>
</protein>
<feature type="non-terminal residue" evidence="2">
    <location>
        <position position="1"/>
    </location>
</feature>
<dbReference type="Proteomes" id="UP001328107">
    <property type="component" value="Unassembled WGS sequence"/>
</dbReference>
<evidence type="ECO:0000259" key="1">
    <source>
        <dbReference type="Pfam" id="PF00080"/>
    </source>
</evidence>
<dbReference type="InterPro" id="IPR018152">
    <property type="entry name" value="SOD_Cu/Zn_BS"/>
</dbReference>